<sequence>MVPLEVAGRSKRHHGSIEGTKAIMENRPTLRHVKDTKLGMVVVIPKWRSLYALRKRAQIYWRDK</sequence>
<reference evidence="2" key="1">
    <citation type="submission" date="2021-06" db="EMBL/GenBank/DDBJ databases">
        <title>Parelaphostrongylus tenuis whole genome reference sequence.</title>
        <authorList>
            <person name="Garwood T.J."/>
            <person name="Larsen P.A."/>
            <person name="Fountain-Jones N.M."/>
            <person name="Garbe J.R."/>
            <person name="Macchietto M.G."/>
            <person name="Kania S.A."/>
            <person name="Gerhold R.W."/>
            <person name="Richards J.E."/>
            <person name="Wolf T.M."/>
        </authorList>
    </citation>
    <scope>NUCLEOTIDE SEQUENCE</scope>
    <source>
        <strain evidence="2">MNPRO001-30</strain>
        <tissue evidence="2">Meninges</tissue>
    </source>
</reference>
<dbReference type="Proteomes" id="UP001196413">
    <property type="component" value="Unassembled WGS sequence"/>
</dbReference>
<organism evidence="2 3">
    <name type="scientific">Parelaphostrongylus tenuis</name>
    <name type="common">Meningeal worm</name>
    <dbReference type="NCBI Taxonomy" id="148309"/>
    <lineage>
        <taxon>Eukaryota</taxon>
        <taxon>Metazoa</taxon>
        <taxon>Ecdysozoa</taxon>
        <taxon>Nematoda</taxon>
        <taxon>Chromadorea</taxon>
        <taxon>Rhabditida</taxon>
        <taxon>Rhabditina</taxon>
        <taxon>Rhabditomorpha</taxon>
        <taxon>Strongyloidea</taxon>
        <taxon>Metastrongylidae</taxon>
        <taxon>Parelaphostrongylus</taxon>
    </lineage>
</organism>
<gene>
    <name evidence="2" type="ORF">KIN20_005631</name>
</gene>
<dbReference type="EMBL" id="JAHQIW010000777">
    <property type="protein sequence ID" value="KAJ1349946.1"/>
    <property type="molecule type" value="Genomic_DNA"/>
</dbReference>
<evidence type="ECO:0000256" key="1">
    <source>
        <dbReference type="SAM" id="MobiDB-lite"/>
    </source>
</evidence>
<feature type="region of interest" description="Disordered" evidence="1">
    <location>
        <begin position="1"/>
        <end position="20"/>
    </location>
</feature>
<evidence type="ECO:0000313" key="3">
    <source>
        <dbReference type="Proteomes" id="UP001196413"/>
    </source>
</evidence>
<accession>A0AAD5QKB9</accession>
<dbReference type="AlphaFoldDB" id="A0AAD5QKB9"/>
<comment type="caution">
    <text evidence="2">The sequence shown here is derived from an EMBL/GenBank/DDBJ whole genome shotgun (WGS) entry which is preliminary data.</text>
</comment>
<evidence type="ECO:0000313" key="2">
    <source>
        <dbReference type="EMBL" id="KAJ1349946.1"/>
    </source>
</evidence>
<keyword evidence="3" id="KW-1185">Reference proteome</keyword>
<name>A0AAD5QKB9_PARTN</name>
<feature type="non-terminal residue" evidence="2">
    <location>
        <position position="1"/>
    </location>
</feature>
<proteinExistence type="predicted"/>
<protein>
    <submittedName>
        <fullName evidence="2">Uncharacterized protein</fullName>
    </submittedName>
</protein>